<evidence type="ECO:0000259" key="4">
    <source>
        <dbReference type="SMART" id="SM00382"/>
    </source>
</evidence>
<evidence type="ECO:0000256" key="3">
    <source>
        <dbReference type="SAM" id="MobiDB-lite"/>
    </source>
</evidence>
<evidence type="ECO:0000313" key="5">
    <source>
        <dbReference type="EMBL" id="GAN81456.1"/>
    </source>
</evidence>
<dbReference type="SMART" id="SM00382">
    <property type="entry name" value="AAA"/>
    <property type="match status" value="1"/>
</dbReference>
<evidence type="ECO:0000313" key="6">
    <source>
        <dbReference type="Proteomes" id="UP000032668"/>
    </source>
</evidence>
<proteinExistence type="predicted"/>
<protein>
    <recommendedName>
        <fullName evidence="4">AAA+ ATPase domain-containing protein</fullName>
    </recommendedName>
</protein>
<dbReference type="GO" id="GO:0005524">
    <property type="term" value="F:ATP binding"/>
    <property type="evidence" value="ECO:0007669"/>
    <property type="project" value="UniProtKB-KW"/>
</dbReference>
<evidence type="ECO:0000256" key="2">
    <source>
        <dbReference type="ARBA" id="ARBA00022840"/>
    </source>
</evidence>
<keyword evidence="1" id="KW-0547">Nucleotide-binding</keyword>
<dbReference type="InterPro" id="IPR027417">
    <property type="entry name" value="P-loop_NTPase"/>
</dbReference>
<keyword evidence="6" id="KW-1185">Reference proteome</keyword>
<dbReference type="AlphaFoldDB" id="A0A0D6PJ85"/>
<reference evidence="5 6" key="1">
    <citation type="submission" date="2012-11" db="EMBL/GenBank/DDBJ databases">
        <title>Whole genome sequence of Acidocella aminolytica 101 = DSM 11237.</title>
        <authorList>
            <person name="Azuma Y."/>
            <person name="Higashiura N."/>
            <person name="Hirakawa H."/>
            <person name="Matsushita K."/>
        </authorList>
    </citation>
    <scope>NUCLEOTIDE SEQUENCE [LARGE SCALE GENOMIC DNA]</scope>
    <source>
        <strain evidence="6">101 / DSM 11237</strain>
    </source>
</reference>
<dbReference type="GO" id="GO:0003678">
    <property type="term" value="F:DNA helicase activity"/>
    <property type="evidence" value="ECO:0007669"/>
    <property type="project" value="UniProtKB-ARBA"/>
</dbReference>
<dbReference type="Pfam" id="PF13604">
    <property type="entry name" value="AAA_30"/>
    <property type="match status" value="1"/>
</dbReference>
<dbReference type="Proteomes" id="UP000032668">
    <property type="component" value="Unassembled WGS sequence"/>
</dbReference>
<dbReference type="InterPro" id="IPR003593">
    <property type="entry name" value="AAA+_ATPase"/>
</dbReference>
<dbReference type="InterPro" id="IPR050534">
    <property type="entry name" value="Coronavir_polyprotein_1ab"/>
</dbReference>
<feature type="region of interest" description="Disordered" evidence="3">
    <location>
        <begin position="923"/>
        <end position="944"/>
    </location>
</feature>
<dbReference type="OrthoDB" id="1826980at2"/>
<dbReference type="NCBIfam" id="NF041492">
    <property type="entry name" value="MobF"/>
    <property type="match status" value="1"/>
</dbReference>
<gene>
    <name evidence="5" type="ORF">Aam_096_015</name>
</gene>
<dbReference type="InterPro" id="IPR014862">
    <property type="entry name" value="TrwC"/>
</dbReference>
<dbReference type="PANTHER" id="PTHR43788:SF6">
    <property type="entry name" value="DNA HELICASE B"/>
    <property type="match status" value="1"/>
</dbReference>
<keyword evidence="2" id="KW-0067">ATP-binding</keyword>
<dbReference type="EMBL" id="BANC01000094">
    <property type="protein sequence ID" value="GAN81456.1"/>
    <property type="molecule type" value="Genomic_DNA"/>
</dbReference>
<dbReference type="RefSeq" id="WP_073211495.1">
    <property type="nucleotide sequence ID" value="NZ_BANC01000094.1"/>
</dbReference>
<dbReference type="Pfam" id="PF08751">
    <property type="entry name" value="TrwC"/>
    <property type="match status" value="1"/>
</dbReference>
<dbReference type="STRING" id="1120923.SAMN02746095_01867"/>
<comment type="caution">
    <text evidence="5">The sequence shown here is derived from an EMBL/GenBank/DDBJ whole genome shotgun (WGS) entry which is preliminary data.</text>
</comment>
<sequence length="944" mass="102594">MLKVTPLSSIEYLTDSTQKAGQTLAYYTDSNEEPPGQIWCPGSWILEDGSTAEAIAVKRMAQGRHPVTGRRIVTGRGDKHRAGCDLTFSAPKPWTALWTVSDAPQRARLDKMLMASVREALGEILGRGLLEARTGKGGKKRESMSGLVAALYRHRTSREGDPQAHIHAALLNIGQRADGSIRAINNEKLCEVHKAMGALFRLKLAERLELCGVAVESDRDHNFILKGQPAELADRWSKRRKQILKAAKKTGLPHTAGHLKAIDALALKTRGSKDDLPSFRLLDELWQKEALEIGVQQNDLWCQLDRTPVSRTAQESKANGVDVVQQAIANLLLNQSIFKETEIEAEALSLAVGKCTATEVSIELQRVMQSEEIIYLKYDGLMTTQAVIDQEQEVIAVAKRRQNDLSVGFSQPALAAALSNDKFSDEQRTAILHALAANGVAVVEGGPGVGKTTSASGLQTACACDKRCLILVAPSWTAAETLKRELNHDGLCLALDKLLSDLRKGKLALQASDVILMDEAGMSSTAQMLELLQRVNAAGAKLVLQGDSNQIASVSRGDPLALLSDAIGSQQIRYIRRQRHDWQRKASMKAQDGEIADALHEYATRGDIRVGDDRDAVLGQMVEAYKRAHGDAVGLAATNDQVTALNAVFRQVARGIGLVHGPDLTIKAFPRGRKKGSKPVELKLAVGDKLILGAEAHVGGIVLRNASRIVVENIDHESRYLTLYLEDGREVSCSADALMNSGVKGKPIVMQHAYAVTAHAAQGATWERTLWFASKEDRRSALVAMTRHRESLEVFIDKSSVPRFEDSVLNVSKHAMEDPVQAEDMRSDTAIATIVGKSMERVTRPRNALDVLTPAVAIARPKLNREFARKLVPETSKLPNTGESQVRVPPYAEFARKENYPGEVGSQGRGGLKTSAELNAYAPAPVIDSSTATPASDELPGPSM</sequence>
<dbReference type="CDD" id="cd18809">
    <property type="entry name" value="SF1_C_RecD"/>
    <property type="match status" value="1"/>
</dbReference>
<feature type="domain" description="AAA+ ATPase" evidence="4">
    <location>
        <begin position="437"/>
        <end position="658"/>
    </location>
</feature>
<organism evidence="5 6">
    <name type="scientific">Acidocella aminolytica 101 = DSM 11237</name>
    <dbReference type="NCBI Taxonomy" id="1120923"/>
    <lineage>
        <taxon>Bacteria</taxon>
        <taxon>Pseudomonadati</taxon>
        <taxon>Pseudomonadota</taxon>
        <taxon>Alphaproteobacteria</taxon>
        <taxon>Acetobacterales</taxon>
        <taxon>Acidocellaceae</taxon>
        <taxon>Acidocella</taxon>
    </lineage>
</organism>
<dbReference type="PANTHER" id="PTHR43788">
    <property type="entry name" value="DNA2/NAM7 HELICASE FAMILY MEMBER"/>
    <property type="match status" value="1"/>
</dbReference>
<dbReference type="Gene3D" id="3.40.50.300">
    <property type="entry name" value="P-loop containing nucleotide triphosphate hydrolases"/>
    <property type="match status" value="2"/>
</dbReference>
<dbReference type="SUPFAM" id="SSF55464">
    <property type="entry name" value="Origin of replication-binding domain, RBD-like"/>
    <property type="match status" value="1"/>
</dbReference>
<evidence type="ECO:0000256" key="1">
    <source>
        <dbReference type="ARBA" id="ARBA00022741"/>
    </source>
</evidence>
<accession>A0A0D6PJ85</accession>
<name>A0A0D6PJ85_9PROT</name>
<dbReference type="SUPFAM" id="SSF52540">
    <property type="entry name" value="P-loop containing nucleoside triphosphate hydrolases"/>
    <property type="match status" value="1"/>
</dbReference>